<dbReference type="VEuPathDB" id="FungiDB:CJJ07_004360"/>
<feature type="domain" description="DNA replication checkpoint mediator MRC1" evidence="6">
    <location>
        <begin position="694"/>
        <end position="832"/>
    </location>
</feature>
<feature type="region of interest" description="Disordered" evidence="5">
    <location>
        <begin position="277"/>
        <end position="308"/>
    </location>
</feature>
<feature type="compositionally biased region" description="Acidic residues" evidence="5">
    <location>
        <begin position="959"/>
        <end position="969"/>
    </location>
</feature>
<dbReference type="Pfam" id="PF09444">
    <property type="entry name" value="MRC1"/>
    <property type="match status" value="1"/>
</dbReference>
<sequence>MAELDFSILEKVKKRLVDPQDTHDLDLETQVIGDATQIIRRNSKPESASIQAVEEEDAQGFHFGQSLLFSQPTQKIRHPIEPIRLPQLGLEDVEVLNPETASTQKISTVSDTQTKEIEADLTKASLTDEENELDANEAETTVDSSVQKNVTTKAELEEIQRQMSEEKRAKSIKPAFLKRSIDPVKRLVAAFESDSEGEEAKVLSDQQLPKLSPTTSPMKETGMGKVNLSDSDDSDLENSNVLDFILKPPPPKLPTMKIKHNNPVESYALNLKRQILSSPTRQNEDNPSIDLDDSSEEAPDERNSAVPELTKDRRLLIKQKFARKKLENTKKKIFSKFQHLHTTKTPNKLFQELKRANAKQLSELKRENGDAELIEEIEKEEEEMGTLLEREIERVRRIRKKEKLKEKAQQALLTGKVEGNSDEEDDGDYREGLEEEDVVPDSDIDPEESDYGLDDDEEGDDIENSDALSRHPRRVILSDDEDVASQEPQQSTHQTSKVERRHDDSYMFGGHGSGSTPESDEEEEVMHIQSDSTPIPQPLQQFHDIVEEDTKDTNLRKLFGNLETRNDDADNSNVSFNQEDSIEKAIEVPSFQDITPSQASVDFTMQTQADVLPSQLTSVTQNDEEYSDGEEDFPKAVSRGRSQVQNKLDTVHESDEEKADEPTEEELQKQLAFFEEKMRRKELKARRKRKEMERKGLKNLLEGEAEESEDEWKGIGGADHEGSDQADSEDERMIDNRFNIDLNDEEIRKKFMEQYQIKDKKELEKLIDDIKNHRLTKRARGNGFDIELSDEEDEMLMAYRRQKLEEQKQRLLENQKLQKLAKNEKAKAFFESIQDEMLSVALDEDSDEEESSPSTQTDEKLGDSQATEEDQPDSEPRKRVLHLEESFVQKKLSFLSRNDDDDYMSIQNMSRMQHGVQSDDEVEDMMTLKNRSMMNLFRSETPEVVEDEDRGHKRPIDEVATDEDEDDNSDTTLSQVFKKPSVVSLFRSFKEKRGVQVSSRSFSGVTVNKEYKMATGSEASISYISRAAKVKNNTPKMDFKSSRAIRIEEGLKEAKRKNFSSKLFNSKSSFE</sequence>
<protein>
    <recommendedName>
        <fullName evidence="6">DNA replication checkpoint mediator MRC1 domain-containing protein</fullName>
    </recommendedName>
</protein>
<feature type="compositionally biased region" description="Acidic residues" evidence="5">
    <location>
        <begin position="290"/>
        <end position="299"/>
    </location>
</feature>
<comment type="caution">
    <text evidence="7">The sequence shown here is derived from an EMBL/GenBank/DDBJ whole genome shotgun (WGS) entry which is preliminary data.</text>
</comment>
<feature type="compositionally biased region" description="Acidic residues" evidence="5">
    <location>
        <begin position="842"/>
        <end position="851"/>
    </location>
</feature>
<dbReference type="PANTHER" id="PTHR14396:SF10">
    <property type="entry name" value="CLASPIN"/>
    <property type="match status" value="1"/>
</dbReference>
<dbReference type="GO" id="GO:0033314">
    <property type="term" value="P:mitotic DNA replication checkpoint signaling"/>
    <property type="evidence" value="ECO:0007669"/>
    <property type="project" value="TreeGrafter"/>
</dbReference>
<evidence type="ECO:0000313" key="7">
    <source>
        <dbReference type="EMBL" id="KND97230.1"/>
    </source>
</evidence>
<feature type="compositionally biased region" description="Acidic residues" evidence="5">
    <location>
        <begin position="622"/>
        <end position="631"/>
    </location>
</feature>
<dbReference type="VEuPathDB" id="FungiDB:CJJ09_003728"/>
<name>A0A0L0NU77_CANAR</name>
<evidence type="ECO:0000259" key="6">
    <source>
        <dbReference type="Pfam" id="PF09444"/>
    </source>
</evidence>
<feature type="region of interest" description="Disordered" evidence="5">
    <location>
        <begin position="194"/>
        <end position="234"/>
    </location>
</feature>
<organism evidence="7 8">
    <name type="scientific">Candidozyma auris</name>
    <name type="common">Yeast</name>
    <name type="synonym">Candida auris</name>
    <dbReference type="NCBI Taxonomy" id="498019"/>
    <lineage>
        <taxon>Eukaryota</taxon>
        <taxon>Fungi</taxon>
        <taxon>Dikarya</taxon>
        <taxon>Ascomycota</taxon>
        <taxon>Saccharomycotina</taxon>
        <taxon>Pichiomycetes</taxon>
        <taxon>Metschnikowiaceae</taxon>
        <taxon>Candidozyma</taxon>
    </lineage>
</organism>
<evidence type="ECO:0000313" key="8">
    <source>
        <dbReference type="Proteomes" id="UP000037122"/>
    </source>
</evidence>
<accession>A0A0L0NU77</accession>
<dbReference type="Proteomes" id="UP000037122">
    <property type="component" value="Unassembled WGS sequence"/>
</dbReference>
<evidence type="ECO:0000256" key="1">
    <source>
        <dbReference type="ARBA" id="ARBA00004123"/>
    </source>
</evidence>
<keyword evidence="3" id="KW-0539">Nucleus</keyword>
<feature type="region of interest" description="Disordered" evidence="5">
    <location>
        <begin position="839"/>
        <end position="882"/>
    </location>
</feature>
<feature type="region of interest" description="Disordered" evidence="5">
    <location>
        <begin position="614"/>
        <end position="667"/>
    </location>
</feature>
<feature type="compositionally biased region" description="Polar residues" evidence="5">
    <location>
        <begin position="486"/>
        <end position="495"/>
    </location>
</feature>
<dbReference type="InterPro" id="IPR024146">
    <property type="entry name" value="Claspin"/>
</dbReference>
<dbReference type="InterPro" id="IPR018564">
    <property type="entry name" value="Repl_chkpnt_MRC1_dom"/>
</dbReference>
<dbReference type="VEuPathDB" id="FungiDB:CJI96_0003634"/>
<feature type="compositionally biased region" description="Polar residues" evidence="5">
    <location>
        <begin position="529"/>
        <end position="540"/>
    </location>
</feature>
<feature type="compositionally biased region" description="Acidic residues" evidence="5">
    <location>
        <begin position="420"/>
        <end position="464"/>
    </location>
</feature>
<dbReference type="VEuPathDB" id="FungiDB:B9J08_001469"/>
<comment type="subcellular location">
    <subcellularLocation>
        <location evidence="1">Nucleus</location>
    </subcellularLocation>
</comment>
<proteinExistence type="predicted"/>
<feature type="coiled-coil region" evidence="4">
    <location>
        <begin position="119"/>
        <end position="169"/>
    </location>
</feature>
<dbReference type="GO" id="GO:0005634">
    <property type="term" value="C:nucleus"/>
    <property type="evidence" value="ECO:0007669"/>
    <property type="project" value="UniProtKB-SubCell"/>
</dbReference>
<dbReference type="PANTHER" id="PTHR14396">
    <property type="entry name" value="CLASPIN"/>
    <property type="match status" value="1"/>
</dbReference>
<dbReference type="VEuPathDB" id="FungiDB:CJJ09_003727"/>
<dbReference type="VEuPathDB" id="FungiDB:QG37_06448"/>
<feature type="compositionally biased region" description="Acidic residues" evidence="5">
    <location>
        <begin position="656"/>
        <end position="665"/>
    </location>
</feature>
<feature type="region of interest" description="Disordered" evidence="5">
    <location>
        <begin position="399"/>
        <end position="548"/>
    </location>
</feature>
<feature type="compositionally biased region" description="Basic and acidic residues" evidence="5">
    <location>
        <begin position="496"/>
        <end position="505"/>
    </location>
</feature>
<reference evidence="8" key="1">
    <citation type="journal article" date="2015" name="BMC Genomics">
        <title>Draft genome of a commonly misdiagnosed multidrug resistant pathogen Candida auris.</title>
        <authorList>
            <person name="Chatterjee S."/>
            <person name="Alampalli S.V."/>
            <person name="Nageshan R.K."/>
            <person name="Chettiar S.T."/>
            <person name="Joshi S."/>
            <person name="Tatu U.S."/>
        </authorList>
    </citation>
    <scope>NUCLEOTIDE SEQUENCE [LARGE SCALE GENOMIC DNA]</scope>
    <source>
        <strain evidence="8">6684</strain>
    </source>
</reference>
<feature type="compositionally biased region" description="Polar residues" evidence="5">
    <location>
        <begin position="204"/>
        <end position="218"/>
    </location>
</feature>
<dbReference type="AlphaFoldDB" id="A0A0L0NU77"/>
<dbReference type="GO" id="GO:0007095">
    <property type="term" value="P:mitotic G2 DNA damage checkpoint signaling"/>
    <property type="evidence" value="ECO:0007669"/>
    <property type="project" value="TreeGrafter"/>
</dbReference>
<dbReference type="VEuPathDB" id="FungiDB:CJJ09_003726"/>
<evidence type="ECO:0000256" key="2">
    <source>
        <dbReference type="ARBA" id="ARBA00022553"/>
    </source>
</evidence>
<evidence type="ECO:0000256" key="4">
    <source>
        <dbReference type="SAM" id="Coils"/>
    </source>
</evidence>
<evidence type="ECO:0000256" key="3">
    <source>
        <dbReference type="ARBA" id="ARBA00023242"/>
    </source>
</evidence>
<dbReference type="EMBL" id="LGST01000043">
    <property type="protein sequence ID" value="KND97230.1"/>
    <property type="molecule type" value="Genomic_DNA"/>
</dbReference>
<evidence type="ECO:0000256" key="5">
    <source>
        <dbReference type="SAM" id="MobiDB-lite"/>
    </source>
</evidence>
<gene>
    <name evidence="7" type="ORF">QG37_06448</name>
</gene>
<dbReference type="VEuPathDB" id="FungiDB:CJI97_001135"/>
<feature type="region of interest" description="Disordered" evidence="5">
    <location>
        <begin position="934"/>
        <end position="972"/>
    </location>
</feature>
<keyword evidence="4" id="KW-0175">Coiled coil</keyword>
<dbReference type="GO" id="GO:0010997">
    <property type="term" value="F:anaphase-promoting complex binding"/>
    <property type="evidence" value="ECO:0007669"/>
    <property type="project" value="TreeGrafter"/>
</dbReference>
<keyword evidence="2" id="KW-0597">Phosphoprotein</keyword>
<feature type="region of interest" description="Disordered" evidence="5">
    <location>
        <begin position="684"/>
        <end position="734"/>
    </location>
</feature>